<feature type="region of interest" description="Disordered" evidence="1">
    <location>
        <begin position="58"/>
        <end position="87"/>
    </location>
</feature>
<protein>
    <submittedName>
        <fullName evidence="2">Uncharacterized protein</fullName>
    </submittedName>
</protein>
<evidence type="ECO:0000256" key="1">
    <source>
        <dbReference type="SAM" id="MobiDB-lite"/>
    </source>
</evidence>
<evidence type="ECO:0000313" key="2">
    <source>
        <dbReference type="EMBL" id="KAF2887833.1"/>
    </source>
</evidence>
<keyword evidence="3" id="KW-1185">Reference proteome</keyword>
<dbReference type="AlphaFoldDB" id="A0A8K0G6Z9"/>
<dbReference type="EMBL" id="VTPC01081574">
    <property type="protein sequence ID" value="KAF2887833.1"/>
    <property type="molecule type" value="Genomic_DNA"/>
</dbReference>
<dbReference type="Proteomes" id="UP000801492">
    <property type="component" value="Unassembled WGS sequence"/>
</dbReference>
<organism evidence="2 3">
    <name type="scientific">Ignelater luminosus</name>
    <name type="common">Cucubano</name>
    <name type="synonym">Pyrophorus luminosus</name>
    <dbReference type="NCBI Taxonomy" id="2038154"/>
    <lineage>
        <taxon>Eukaryota</taxon>
        <taxon>Metazoa</taxon>
        <taxon>Ecdysozoa</taxon>
        <taxon>Arthropoda</taxon>
        <taxon>Hexapoda</taxon>
        <taxon>Insecta</taxon>
        <taxon>Pterygota</taxon>
        <taxon>Neoptera</taxon>
        <taxon>Endopterygota</taxon>
        <taxon>Coleoptera</taxon>
        <taxon>Polyphaga</taxon>
        <taxon>Elateriformia</taxon>
        <taxon>Elateroidea</taxon>
        <taxon>Elateridae</taxon>
        <taxon>Agrypninae</taxon>
        <taxon>Pyrophorini</taxon>
        <taxon>Ignelater</taxon>
    </lineage>
</organism>
<comment type="caution">
    <text evidence="2">The sequence shown here is derived from an EMBL/GenBank/DDBJ whole genome shotgun (WGS) entry which is preliminary data.</text>
</comment>
<sequence length="134" mass="15390">MDIGVYAVKGSMDKKYITKQAWNPNFGGWSMWESEPAGVVIMRPSCSINKPMSIVEDDVEQNKEKEDSDEDFVSSKNKIEESEEEYAPAGVNKVPMLFTQNDLNNLIRRYASKDIIKKEKKNFGNTTPKIRKRH</sequence>
<accession>A0A8K0G6Z9</accession>
<dbReference type="OrthoDB" id="10601818at2759"/>
<proteinExistence type="predicted"/>
<reference evidence="2" key="1">
    <citation type="submission" date="2019-08" db="EMBL/GenBank/DDBJ databases">
        <title>The genome of the North American firefly Photinus pyralis.</title>
        <authorList>
            <consortium name="Photinus pyralis genome working group"/>
            <person name="Fallon T.R."/>
            <person name="Sander Lower S.E."/>
            <person name="Weng J.-K."/>
        </authorList>
    </citation>
    <scope>NUCLEOTIDE SEQUENCE</scope>
    <source>
        <strain evidence="2">TRF0915ILg1</strain>
        <tissue evidence="2">Whole body</tissue>
    </source>
</reference>
<gene>
    <name evidence="2" type="ORF">ILUMI_18340</name>
</gene>
<name>A0A8K0G6Z9_IGNLU</name>
<evidence type="ECO:0000313" key="3">
    <source>
        <dbReference type="Proteomes" id="UP000801492"/>
    </source>
</evidence>